<keyword evidence="2" id="KW-1185">Reference proteome</keyword>
<dbReference type="Proteomes" id="UP000202440">
    <property type="component" value="Chromosome"/>
</dbReference>
<name>A0A222FH75_9GAMM</name>
<dbReference type="SUPFAM" id="SSF54427">
    <property type="entry name" value="NTF2-like"/>
    <property type="match status" value="1"/>
</dbReference>
<organism evidence="1 2">
    <name type="scientific">Bacterioplanes sanyensis</name>
    <dbReference type="NCBI Taxonomy" id="1249553"/>
    <lineage>
        <taxon>Bacteria</taxon>
        <taxon>Pseudomonadati</taxon>
        <taxon>Pseudomonadota</taxon>
        <taxon>Gammaproteobacteria</taxon>
        <taxon>Oceanospirillales</taxon>
        <taxon>Oceanospirillaceae</taxon>
        <taxon>Bacterioplanes</taxon>
    </lineage>
</organism>
<dbReference type="KEGG" id="bsan:CHH28_06430"/>
<sequence>MQVEAGVENYTELFDDDVQLFIPALGSCEGHGALMEFSQCLCQLLAASWKMVEELNYVVVDDVTVVVEVQDPAQQENDQQWLESEIKQGQFCSVFEFHGELISRVFVDLAVGSADPG</sequence>
<dbReference type="InterPro" id="IPR032710">
    <property type="entry name" value="NTF2-like_dom_sf"/>
</dbReference>
<evidence type="ECO:0000313" key="1">
    <source>
        <dbReference type="EMBL" id="ASP38338.1"/>
    </source>
</evidence>
<proteinExistence type="predicted"/>
<protein>
    <submittedName>
        <fullName evidence="1">Uncharacterized protein</fullName>
    </submittedName>
</protein>
<reference evidence="1 2" key="1">
    <citation type="submission" date="2017-07" db="EMBL/GenBank/DDBJ databases">
        <title>Annotated genome sequence of Bacterioplanes sanyensis isolated from Red Sea.</title>
        <authorList>
            <person name="Rehman Z.U."/>
        </authorList>
    </citation>
    <scope>NUCLEOTIDE SEQUENCE [LARGE SCALE GENOMIC DNA]</scope>
    <source>
        <strain evidence="1 2">NV9</strain>
    </source>
</reference>
<accession>A0A222FH75</accession>
<dbReference type="AlphaFoldDB" id="A0A222FH75"/>
<gene>
    <name evidence="1" type="ORF">CHH28_06430</name>
</gene>
<evidence type="ECO:0000313" key="2">
    <source>
        <dbReference type="Proteomes" id="UP000202440"/>
    </source>
</evidence>
<dbReference type="EMBL" id="CP022530">
    <property type="protein sequence ID" value="ASP38338.1"/>
    <property type="molecule type" value="Genomic_DNA"/>
</dbReference>
<dbReference type="Gene3D" id="3.10.450.50">
    <property type="match status" value="1"/>
</dbReference>